<sequence length="278" mass="30353">MIKRSLKMKKIIALALFVLAAVPMSAINEMSKPTVGSPEDGIDKENVSFTVKGVTFTMVFVKGGTFMMGATKEQGKDAKKDERPAHNVTLSDYYIGETEVTQALYEAVMGENPSDNVGADLPAETLYIVDCLEFIEKLSALTGRTFRLPTEAEWEYAARGGNKSKGYKYAGSDNLSEVAWFNDKDYKSHAVKGKAPNELGIYDMSGNVDEYCADDYLPYSKKNKDNPMVENPGKSKGQVVRGGNFSDEKGDGCRVSSRGYTPGYVFGSLGLRIAMSAN</sequence>
<dbReference type="Proteomes" id="UP000249375">
    <property type="component" value="Chromosome"/>
</dbReference>
<dbReference type="InterPro" id="IPR042095">
    <property type="entry name" value="SUMF_sf"/>
</dbReference>
<dbReference type="EMBL" id="CP033459">
    <property type="protein sequence ID" value="QFQ12843.1"/>
    <property type="molecule type" value="Genomic_DNA"/>
</dbReference>
<dbReference type="InterPro" id="IPR016187">
    <property type="entry name" value="CTDL_fold"/>
</dbReference>
<feature type="signal peptide" evidence="2">
    <location>
        <begin position="1"/>
        <end position="20"/>
    </location>
</feature>
<dbReference type="KEGG" id="alq:C7Y71_007315"/>
<keyword evidence="2" id="KW-0732">Signal</keyword>
<keyword evidence="5" id="KW-1185">Reference proteome</keyword>
<accession>A0A5P8E799</accession>
<evidence type="ECO:0000313" key="4">
    <source>
        <dbReference type="EMBL" id="QFQ12843.1"/>
    </source>
</evidence>
<dbReference type="Gene3D" id="3.90.1580.10">
    <property type="entry name" value="paralog of FGE (formylglycine-generating enzyme)"/>
    <property type="match status" value="1"/>
</dbReference>
<dbReference type="Pfam" id="PF03781">
    <property type="entry name" value="FGE-sulfatase"/>
    <property type="match status" value="1"/>
</dbReference>
<feature type="domain" description="Sulfatase-modifying factor enzyme-like" evidence="3">
    <location>
        <begin position="57"/>
        <end position="274"/>
    </location>
</feature>
<protein>
    <submittedName>
        <fullName evidence="4">Formylglycine-generating enzyme family protein</fullName>
    </submittedName>
</protein>
<feature type="chain" id="PRO_5024335176" evidence="2">
    <location>
        <begin position="21"/>
        <end position="278"/>
    </location>
</feature>
<evidence type="ECO:0000259" key="3">
    <source>
        <dbReference type="Pfam" id="PF03781"/>
    </source>
</evidence>
<dbReference type="SUPFAM" id="SSF56436">
    <property type="entry name" value="C-type lectin-like"/>
    <property type="match status" value="1"/>
</dbReference>
<evidence type="ECO:0000256" key="1">
    <source>
        <dbReference type="SAM" id="MobiDB-lite"/>
    </source>
</evidence>
<organism evidence="4 5">
    <name type="scientific">Pseudoprevotella muciniphila</name>
    <dbReference type="NCBI Taxonomy" id="2133944"/>
    <lineage>
        <taxon>Bacteria</taxon>
        <taxon>Pseudomonadati</taxon>
        <taxon>Bacteroidota</taxon>
        <taxon>Bacteroidia</taxon>
        <taxon>Bacteroidales</taxon>
        <taxon>Prevotellaceae</taxon>
        <taxon>Pseudoprevotella</taxon>
    </lineage>
</organism>
<gene>
    <name evidence="4" type="ORF">C7Y71_007315</name>
</gene>
<proteinExistence type="predicted"/>
<evidence type="ECO:0000256" key="2">
    <source>
        <dbReference type="SAM" id="SignalP"/>
    </source>
</evidence>
<dbReference type="OrthoDB" id="9768004at2"/>
<name>A0A5P8E799_9BACT</name>
<dbReference type="GO" id="GO:0120147">
    <property type="term" value="F:formylglycine-generating oxidase activity"/>
    <property type="evidence" value="ECO:0007669"/>
    <property type="project" value="TreeGrafter"/>
</dbReference>
<dbReference type="PANTHER" id="PTHR23150">
    <property type="entry name" value="SULFATASE MODIFYING FACTOR 1, 2"/>
    <property type="match status" value="1"/>
</dbReference>
<dbReference type="AlphaFoldDB" id="A0A5P8E799"/>
<dbReference type="PANTHER" id="PTHR23150:SF19">
    <property type="entry name" value="FORMYLGLYCINE-GENERATING ENZYME"/>
    <property type="match status" value="1"/>
</dbReference>
<dbReference type="InterPro" id="IPR051043">
    <property type="entry name" value="Sulfatase_Mod_Factor_Kinase"/>
</dbReference>
<evidence type="ECO:0000313" key="5">
    <source>
        <dbReference type="Proteomes" id="UP000249375"/>
    </source>
</evidence>
<dbReference type="InterPro" id="IPR005532">
    <property type="entry name" value="SUMF_dom"/>
</dbReference>
<feature type="region of interest" description="Disordered" evidence="1">
    <location>
        <begin position="223"/>
        <end position="248"/>
    </location>
</feature>
<reference evidence="4 5" key="1">
    <citation type="submission" date="2018-11" db="EMBL/GenBank/DDBJ databases">
        <authorList>
            <person name="Na S.W."/>
            <person name="Baik M."/>
        </authorList>
    </citation>
    <scope>NUCLEOTIDE SEQUENCE [LARGE SCALE GENOMIC DNA]</scope>
    <source>
        <strain evidence="4 5">E39</strain>
    </source>
</reference>